<evidence type="ECO:0008006" key="2">
    <source>
        <dbReference type="Google" id="ProtNLM"/>
    </source>
</evidence>
<proteinExistence type="evidence at transcript level"/>
<dbReference type="OrthoDB" id="1607513at2759"/>
<dbReference type="EMBL" id="AK341451">
    <property type="protein sequence ID" value="BAH71843.1"/>
    <property type="molecule type" value="mRNA"/>
</dbReference>
<dbReference type="AlphaFoldDB" id="C4WVC2"/>
<sequence>MIEGEEHLPTIKQELVKMVEIEGSVTYDNKPNVTEVDTNVPKKPRISGIGFLLGSVANVKSSPIVNKHNMSLEDRLNLEIAQYESEPTPCLEECPLMWWSRMSSKCQNLIRLAKKHFVYALSGSSSKLPLELQTLFYIKRSQINQELVDKMMFINANTVENN</sequence>
<accession>C4WVC2</accession>
<protein>
    <recommendedName>
        <fullName evidence="2">HAT C-terminal dimerisation domain-containing protein</fullName>
    </recommendedName>
</protein>
<name>C4WVC2_ACYPI</name>
<organism evidence="1">
    <name type="scientific">Acyrthosiphon pisum</name>
    <name type="common">Pea aphid</name>
    <dbReference type="NCBI Taxonomy" id="7029"/>
    <lineage>
        <taxon>Eukaryota</taxon>
        <taxon>Metazoa</taxon>
        <taxon>Ecdysozoa</taxon>
        <taxon>Arthropoda</taxon>
        <taxon>Hexapoda</taxon>
        <taxon>Insecta</taxon>
        <taxon>Pterygota</taxon>
        <taxon>Neoptera</taxon>
        <taxon>Paraneoptera</taxon>
        <taxon>Hemiptera</taxon>
        <taxon>Sternorrhyncha</taxon>
        <taxon>Aphidomorpha</taxon>
        <taxon>Aphidoidea</taxon>
        <taxon>Aphididae</taxon>
        <taxon>Macrosiphini</taxon>
        <taxon>Acyrthosiphon</taxon>
    </lineage>
</organism>
<reference evidence="1" key="1">
    <citation type="submission" date="2009-06" db="EMBL/GenBank/DDBJ databases">
        <title>A full-length cDNA resource of the pea aphid, Acyrthosiphon pisum.</title>
        <authorList>
            <person name="Shigenobu S."/>
            <person name="Nakabachi A."/>
            <person name="Richards S."/>
        </authorList>
    </citation>
    <scope>NUCLEOTIDE SEQUENCE</scope>
    <source>
        <strain evidence="1">LSR1</strain>
        <tissue evidence="1">Whole body</tissue>
    </source>
</reference>
<dbReference type="EMBL" id="AK341450">
    <property type="protein sequence ID" value="BAH71842.1"/>
    <property type="molecule type" value="mRNA"/>
</dbReference>
<evidence type="ECO:0000313" key="1">
    <source>
        <dbReference type="EMBL" id="BAH71842.1"/>
    </source>
</evidence>